<feature type="compositionally biased region" description="Basic and acidic residues" evidence="1">
    <location>
        <begin position="384"/>
        <end position="397"/>
    </location>
</feature>
<sequence>MDLKLSILSALNKLADRDTQQIATDELLRIAETLQPDGISVFLGCLYEISSDQKSVVRREGVKLLGILATLYGDLLTPHLQKIIASLVKRLKEPDSNIRDACVDTFGTLVAHVPAPASLANGGSGGGNQDQVAFSGPVGVFTKPLFDTLNEQARSVQIGAAMSLARAMDNARDLPPACTQRLCVRILKFLSSPNFNAKPALLPSLGGLSRVCVGITLHLAAIIASLQESLQSSDWATRKAAADTFASVALSVGGPPLTNFKSSTMALLDSYRFDKVKPARESVVDAIHIWKNVPDPPVHLTSDLLRSCSPNPATSAQDKGSVKKKTTGSSGVSERKTNLDFFRKLSIRNSDDWQIEVAVPRGSPPASHNKENHEEAAVVTSKFEAVETKPPVEEVRSINKATSNGWSHHSHSQQSQQQQQQQQKQVDASNSSSEQQKKSEDLVSIGRQLSQLEKGQSDLMEMLQEFMGNSHENTLNLESRVQRLERALEDMARLTAASIGISRNSFFGDEGGDHMPEVNGSAATTRVAGYFPDRSPIGSNNRFFRENSETWNEVFRAGRANGRSSHIENQDGSERSSGRAHNTSNGGGRLVGEGPSARSVWRASKDEATLAAIRVAGDVGGGNPLCEADNLKLLNSAGSMEASSESAQGGGNGGGNAHHHQLNGSSWNVWSRIMESLQSGDLDSAYEEVICTGDELLMVRLMTRTGPVLDQLSSETVSELLHSISQFLQQPGFVDCALPWIRQLTELFRANGPKCLALSAQVKKELLSSMHEASMLDFPDRWMAGAVTKMANQLGSSWSMVGGLD</sequence>
<gene>
    <name evidence="4" type="ORF">SELMODRAFT_127231</name>
</gene>
<feature type="region of interest" description="Disordered" evidence="1">
    <location>
        <begin position="304"/>
        <end position="334"/>
    </location>
</feature>
<dbReference type="PANTHER" id="PTHR31355:SF7">
    <property type="entry name" value="MICROTUBULE-ASSOCIATED PROTEIN TORTIFOLIA1"/>
    <property type="match status" value="1"/>
</dbReference>
<dbReference type="HOGENOM" id="CLU_019435_0_0_1"/>
<dbReference type="GO" id="GO:0005874">
    <property type="term" value="C:microtubule"/>
    <property type="evidence" value="ECO:0007669"/>
    <property type="project" value="InterPro"/>
</dbReference>
<protein>
    <recommendedName>
        <fullName evidence="6">TOG domain-containing protein</fullName>
    </recommendedName>
</protein>
<feature type="domain" description="TORTIFOLIA1/SINE1-2 N-terminal" evidence="3">
    <location>
        <begin position="2"/>
        <end position="292"/>
    </location>
</feature>
<reference evidence="4 5" key="1">
    <citation type="journal article" date="2011" name="Science">
        <title>The Selaginella genome identifies genetic changes associated with the evolution of vascular plants.</title>
        <authorList>
            <person name="Banks J.A."/>
            <person name="Nishiyama T."/>
            <person name="Hasebe M."/>
            <person name="Bowman J.L."/>
            <person name="Gribskov M."/>
            <person name="dePamphilis C."/>
            <person name="Albert V.A."/>
            <person name="Aono N."/>
            <person name="Aoyama T."/>
            <person name="Ambrose B.A."/>
            <person name="Ashton N.W."/>
            <person name="Axtell M.J."/>
            <person name="Barker E."/>
            <person name="Barker M.S."/>
            <person name="Bennetzen J.L."/>
            <person name="Bonawitz N.D."/>
            <person name="Chapple C."/>
            <person name="Cheng C."/>
            <person name="Correa L.G."/>
            <person name="Dacre M."/>
            <person name="DeBarry J."/>
            <person name="Dreyer I."/>
            <person name="Elias M."/>
            <person name="Engstrom E.M."/>
            <person name="Estelle M."/>
            <person name="Feng L."/>
            <person name="Finet C."/>
            <person name="Floyd S.K."/>
            <person name="Frommer W.B."/>
            <person name="Fujita T."/>
            <person name="Gramzow L."/>
            <person name="Gutensohn M."/>
            <person name="Harholt J."/>
            <person name="Hattori M."/>
            <person name="Heyl A."/>
            <person name="Hirai T."/>
            <person name="Hiwatashi Y."/>
            <person name="Ishikawa M."/>
            <person name="Iwata M."/>
            <person name="Karol K.G."/>
            <person name="Koehler B."/>
            <person name="Kolukisaoglu U."/>
            <person name="Kubo M."/>
            <person name="Kurata T."/>
            <person name="Lalonde S."/>
            <person name="Li K."/>
            <person name="Li Y."/>
            <person name="Litt A."/>
            <person name="Lyons E."/>
            <person name="Manning G."/>
            <person name="Maruyama T."/>
            <person name="Michael T.P."/>
            <person name="Mikami K."/>
            <person name="Miyazaki S."/>
            <person name="Morinaga S."/>
            <person name="Murata T."/>
            <person name="Mueller-Roeber B."/>
            <person name="Nelson D.R."/>
            <person name="Obara M."/>
            <person name="Oguri Y."/>
            <person name="Olmstead R.G."/>
            <person name="Onodera N."/>
            <person name="Petersen B.L."/>
            <person name="Pils B."/>
            <person name="Prigge M."/>
            <person name="Rensing S.A."/>
            <person name="Riano-Pachon D.M."/>
            <person name="Roberts A.W."/>
            <person name="Sato Y."/>
            <person name="Scheller H.V."/>
            <person name="Schulz B."/>
            <person name="Schulz C."/>
            <person name="Shakirov E.V."/>
            <person name="Shibagaki N."/>
            <person name="Shinohara N."/>
            <person name="Shippen D.E."/>
            <person name="Soerensen I."/>
            <person name="Sotooka R."/>
            <person name="Sugimoto N."/>
            <person name="Sugita M."/>
            <person name="Sumikawa N."/>
            <person name="Tanurdzic M."/>
            <person name="Theissen G."/>
            <person name="Ulvskov P."/>
            <person name="Wakazuki S."/>
            <person name="Weng J.K."/>
            <person name="Willats W.W."/>
            <person name="Wipf D."/>
            <person name="Wolf P.G."/>
            <person name="Yang L."/>
            <person name="Zimmer A.D."/>
            <person name="Zhu Q."/>
            <person name="Mitros T."/>
            <person name="Hellsten U."/>
            <person name="Loque D."/>
            <person name="Otillar R."/>
            <person name="Salamov A."/>
            <person name="Schmutz J."/>
            <person name="Shapiro H."/>
            <person name="Lindquist E."/>
            <person name="Lucas S."/>
            <person name="Rokhsar D."/>
            <person name="Grigoriev I.V."/>
        </authorList>
    </citation>
    <scope>NUCLEOTIDE SEQUENCE [LARGE SCALE GENOMIC DNA]</scope>
</reference>
<dbReference type="InterPro" id="IPR057600">
    <property type="entry name" value="TORTIFOLIA1/SINE1-2_N"/>
</dbReference>
<feature type="compositionally biased region" description="Low complexity" evidence="1">
    <location>
        <begin position="412"/>
        <end position="423"/>
    </location>
</feature>
<feature type="region of interest" description="Disordered" evidence="1">
    <location>
        <begin position="359"/>
        <end position="443"/>
    </location>
</feature>
<dbReference type="KEGG" id="smo:SELMODRAFT_127231"/>
<evidence type="ECO:0000259" key="2">
    <source>
        <dbReference type="Pfam" id="PF24713"/>
    </source>
</evidence>
<dbReference type="InterPro" id="IPR033337">
    <property type="entry name" value="TORTIFOLIA1/SINE1-2"/>
</dbReference>
<dbReference type="EMBL" id="GL377651">
    <property type="protein sequence ID" value="EFJ10781.1"/>
    <property type="molecule type" value="Genomic_DNA"/>
</dbReference>
<evidence type="ECO:0000256" key="1">
    <source>
        <dbReference type="SAM" id="MobiDB-lite"/>
    </source>
</evidence>
<feature type="region of interest" description="Disordered" evidence="1">
    <location>
        <begin position="561"/>
        <end position="599"/>
    </location>
</feature>
<dbReference type="InterPro" id="IPR011989">
    <property type="entry name" value="ARM-like"/>
</dbReference>
<dbReference type="STRING" id="88036.D8SXC4"/>
<proteinExistence type="predicted"/>
<accession>D8SXC4</accession>
<feature type="compositionally biased region" description="Basic and acidic residues" evidence="1">
    <location>
        <begin position="565"/>
        <end position="577"/>
    </location>
</feature>
<dbReference type="FunCoup" id="D8SXC4">
    <property type="interactions" value="2735"/>
</dbReference>
<dbReference type="eggNOG" id="ENOG502QUFS">
    <property type="taxonomic scope" value="Eukaryota"/>
</dbReference>
<feature type="region of interest" description="Disordered" evidence="1">
    <location>
        <begin position="639"/>
        <end position="660"/>
    </location>
</feature>
<dbReference type="SUPFAM" id="SSF48371">
    <property type="entry name" value="ARM repeat"/>
    <property type="match status" value="1"/>
</dbReference>
<evidence type="ECO:0000259" key="3">
    <source>
        <dbReference type="Pfam" id="PF24714"/>
    </source>
</evidence>
<evidence type="ECO:0008006" key="6">
    <source>
        <dbReference type="Google" id="ProtNLM"/>
    </source>
</evidence>
<evidence type="ECO:0000313" key="5">
    <source>
        <dbReference type="Proteomes" id="UP000001514"/>
    </source>
</evidence>
<evidence type="ECO:0000313" key="4">
    <source>
        <dbReference type="EMBL" id="EFJ10781.1"/>
    </source>
</evidence>
<dbReference type="InterPro" id="IPR057599">
    <property type="entry name" value="TORTIFOLIA1/TORL1-2_C"/>
</dbReference>
<dbReference type="PANTHER" id="PTHR31355">
    <property type="entry name" value="MICROTUBULE-ASSOCIATED PROTEIN TORTIFOLIA1"/>
    <property type="match status" value="1"/>
</dbReference>
<name>D8SXC4_SELML</name>
<feature type="compositionally biased region" description="Polar residues" evidence="1">
    <location>
        <begin position="308"/>
        <end position="318"/>
    </location>
</feature>
<dbReference type="Gramene" id="EFJ10781">
    <property type="protein sequence ID" value="EFJ10781"/>
    <property type="gene ID" value="SELMODRAFT_127231"/>
</dbReference>
<dbReference type="Pfam" id="PF24713">
    <property type="entry name" value="TOR1L1_C"/>
    <property type="match status" value="1"/>
</dbReference>
<dbReference type="InterPro" id="IPR016024">
    <property type="entry name" value="ARM-type_fold"/>
</dbReference>
<dbReference type="GO" id="GO:0008017">
    <property type="term" value="F:microtubule binding"/>
    <property type="evidence" value="ECO:0000318"/>
    <property type="project" value="GO_Central"/>
</dbReference>
<dbReference type="AlphaFoldDB" id="D8SXC4"/>
<keyword evidence="5" id="KW-1185">Reference proteome</keyword>
<dbReference type="Pfam" id="PF24714">
    <property type="entry name" value="TOR1L1_N"/>
    <property type="match status" value="1"/>
</dbReference>
<dbReference type="OMA" id="NGPMESE"/>
<organism evidence="5">
    <name type="scientific">Selaginella moellendorffii</name>
    <name type="common">Spikemoss</name>
    <dbReference type="NCBI Taxonomy" id="88036"/>
    <lineage>
        <taxon>Eukaryota</taxon>
        <taxon>Viridiplantae</taxon>
        <taxon>Streptophyta</taxon>
        <taxon>Embryophyta</taxon>
        <taxon>Tracheophyta</taxon>
        <taxon>Lycopodiopsida</taxon>
        <taxon>Selaginellales</taxon>
        <taxon>Selaginellaceae</taxon>
        <taxon>Selaginella</taxon>
    </lineage>
</organism>
<feature type="domain" description="TORTIFOLIA1/TORL1-2 C-terminal" evidence="2">
    <location>
        <begin position="667"/>
        <end position="798"/>
    </location>
</feature>
<dbReference type="Proteomes" id="UP000001514">
    <property type="component" value="Unassembled WGS sequence"/>
</dbReference>
<dbReference type="Gene3D" id="1.25.10.10">
    <property type="entry name" value="Leucine-rich Repeat Variant"/>
    <property type="match status" value="2"/>
</dbReference>
<dbReference type="InParanoid" id="D8SXC4"/>